<dbReference type="Gene3D" id="6.20.350.10">
    <property type="match status" value="1"/>
</dbReference>
<dbReference type="Pfam" id="PF01365">
    <property type="entry name" value="RYDR_ITPR"/>
    <property type="match status" value="1"/>
</dbReference>
<evidence type="ECO:0000256" key="2">
    <source>
        <dbReference type="ARBA" id="ARBA00022568"/>
    </source>
</evidence>
<evidence type="ECO:0000313" key="10">
    <source>
        <dbReference type="Proteomes" id="UP000092462"/>
    </source>
</evidence>
<dbReference type="EnsemblMetazoa" id="PPAI001301-RA">
    <property type="protein sequence ID" value="PPAI001301-PA"/>
    <property type="gene ID" value="PPAI001301"/>
</dbReference>
<evidence type="ECO:0000256" key="6">
    <source>
        <dbReference type="ARBA" id="ARBA00022951"/>
    </source>
</evidence>
<dbReference type="Gene3D" id="2.60.120.920">
    <property type="match status" value="3"/>
</dbReference>
<dbReference type="GO" id="GO:0042383">
    <property type="term" value="C:sarcolemma"/>
    <property type="evidence" value="ECO:0007669"/>
    <property type="project" value="TreeGrafter"/>
</dbReference>
<dbReference type="GO" id="GO:0030018">
    <property type="term" value="C:Z disc"/>
    <property type="evidence" value="ECO:0007669"/>
    <property type="project" value="TreeGrafter"/>
</dbReference>
<dbReference type="InterPro" id="IPR013333">
    <property type="entry name" value="Ryan_recept"/>
</dbReference>
<dbReference type="VEuPathDB" id="VectorBase:PPAPM1_000774"/>
<dbReference type="PRINTS" id="PR00795">
    <property type="entry name" value="RYANODINER"/>
</dbReference>
<keyword evidence="2" id="KW-0406">Ion transport</keyword>
<dbReference type="InterPro" id="IPR036300">
    <property type="entry name" value="MIR_dom_sf"/>
</dbReference>
<dbReference type="GO" id="GO:0006941">
    <property type="term" value="P:striated muscle contraction"/>
    <property type="evidence" value="ECO:0007669"/>
    <property type="project" value="TreeGrafter"/>
</dbReference>
<dbReference type="InterPro" id="IPR001870">
    <property type="entry name" value="B30.2/SPRY"/>
</dbReference>
<feature type="compositionally biased region" description="Basic and acidic residues" evidence="7">
    <location>
        <begin position="1174"/>
        <end position="1195"/>
    </location>
</feature>
<comment type="subcellular location">
    <subcellularLocation>
        <location evidence="1">Sarcoplasmic reticulum membrane</location>
        <topology evidence="1">Multi-pass membrane protein</topology>
    </subcellularLocation>
</comment>
<dbReference type="EMBL" id="AJVK01022304">
    <property type="status" value="NOT_ANNOTATED_CDS"/>
    <property type="molecule type" value="Genomic_DNA"/>
</dbReference>
<dbReference type="FunFam" id="1.10.490.160:FF:000003">
    <property type="entry name" value="Ryanodine receptor, isoform E"/>
    <property type="match status" value="1"/>
</dbReference>
<evidence type="ECO:0000313" key="9">
    <source>
        <dbReference type="EnsemblMetazoa" id="PPAI001301-PA"/>
    </source>
</evidence>
<dbReference type="InterPro" id="IPR003877">
    <property type="entry name" value="SPRY_dom"/>
</dbReference>
<dbReference type="CDD" id="cd23278">
    <property type="entry name" value="beta-trefoil_MIR_RyR"/>
    <property type="match status" value="1"/>
</dbReference>
<evidence type="ECO:0000256" key="4">
    <source>
        <dbReference type="ARBA" id="ARBA00022737"/>
    </source>
</evidence>
<dbReference type="InterPro" id="IPR003032">
    <property type="entry name" value="Ryanodine_rcpt"/>
</dbReference>
<feature type="domain" description="B30.2/SPRY" evidence="8">
    <location>
        <begin position="1183"/>
        <end position="1406"/>
    </location>
</feature>
<dbReference type="InterPro" id="IPR035764">
    <property type="entry name" value="SPRY2_RyR"/>
</dbReference>
<keyword evidence="3" id="KW-0107">Calcium channel</keyword>
<dbReference type="SMART" id="SM00472">
    <property type="entry name" value="MIR"/>
    <property type="match status" value="2"/>
</dbReference>
<keyword evidence="2" id="KW-0109">Calcium transport</keyword>
<feature type="domain" description="B30.2/SPRY" evidence="8">
    <location>
        <begin position="311"/>
        <end position="537"/>
    </location>
</feature>
<dbReference type="CDD" id="cd12877">
    <property type="entry name" value="SPRY1_RyR"/>
    <property type="match status" value="1"/>
</dbReference>
<dbReference type="InterPro" id="IPR013320">
    <property type="entry name" value="ConA-like_dom_sf"/>
</dbReference>
<dbReference type="CDD" id="cd12878">
    <property type="entry name" value="SPRY2_RyR"/>
    <property type="match status" value="1"/>
</dbReference>
<dbReference type="InterPro" id="IPR043136">
    <property type="entry name" value="B30.2/SPRY_sf"/>
</dbReference>
<dbReference type="GO" id="GO:0005790">
    <property type="term" value="C:smooth endoplasmic reticulum"/>
    <property type="evidence" value="ECO:0007669"/>
    <property type="project" value="TreeGrafter"/>
</dbReference>
<dbReference type="Gene3D" id="1.10.490.160">
    <property type="match status" value="1"/>
</dbReference>
<feature type="domain" description="B30.2/SPRY" evidence="8">
    <location>
        <begin position="766"/>
        <end position="951"/>
    </location>
</feature>
<protein>
    <recommendedName>
        <fullName evidence="8">B30.2/SPRY domain-containing protein</fullName>
    </recommendedName>
</protein>
<dbReference type="EMBL" id="AJVK01022303">
    <property type="status" value="NOT_ANNOTATED_CDS"/>
    <property type="molecule type" value="Genomic_DNA"/>
</dbReference>
<keyword evidence="10" id="KW-1185">Reference proteome</keyword>
<dbReference type="InterPro" id="IPR000699">
    <property type="entry name" value="RIH_dom"/>
</dbReference>
<dbReference type="GO" id="GO:0014808">
    <property type="term" value="P:release of sequestered calcium ion into cytosol by sarcoplasmic reticulum"/>
    <property type="evidence" value="ECO:0007669"/>
    <property type="project" value="TreeGrafter"/>
</dbReference>
<evidence type="ECO:0000256" key="1">
    <source>
        <dbReference type="ARBA" id="ARBA00004326"/>
    </source>
</evidence>
<dbReference type="Pfam" id="PF02026">
    <property type="entry name" value="RyR"/>
    <property type="match status" value="2"/>
</dbReference>
<dbReference type="VEuPathDB" id="VectorBase:PPAI001301"/>
<dbReference type="GO" id="GO:0005219">
    <property type="term" value="F:ryanodine-sensitive calcium-release channel activity"/>
    <property type="evidence" value="ECO:0007669"/>
    <property type="project" value="InterPro"/>
</dbReference>
<dbReference type="InterPro" id="IPR016093">
    <property type="entry name" value="MIR_motif"/>
</dbReference>
<organism evidence="9 10">
    <name type="scientific">Phlebotomus papatasi</name>
    <name type="common">Sandfly</name>
    <dbReference type="NCBI Taxonomy" id="29031"/>
    <lineage>
        <taxon>Eukaryota</taxon>
        <taxon>Metazoa</taxon>
        <taxon>Ecdysozoa</taxon>
        <taxon>Arthropoda</taxon>
        <taxon>Hexapoda</taxon>
        <taxon>Insecta</taxon>
        <taxon>Pterygota</taxon>
        <taxon>Neoptera</taxon>
        <taxon>Endopterygota</taxon>
        <taxon>Diptera</taxon>
        <taxon>Nematocera</taxon>
        <taxon>Psychodoidea</taxon>
        <taxon>Psychodidae</taxon>
        <taxon>Phlebotomus</taxon>
        <taxon>Phlebotomus</taxon>
    </lineage>
</organism>
<name>A0A1B0D1S8_PHLPP</name>
<dbReference type="CDD" id="cd12879">
    <property type="entry name" value="SPRY3_RyR"/>
    <property type="match status" value="1"/>
</dbReference>
<accession>A0A1B0D1S8</accession>
<reference evidence="9" key="1">
    <citation type="submission" date="2022-08" db="UniProtKB">
        <authorList>
            <consortium name="EnsemblMetazoa"/>
        </authorList>
    </citation>
    <scope>IDENTIFICATION</scope>
    <source>
        <strain evidence="9">Israel</strain>
    </source>
</reference>
<dbReference type="SUPFAM" id="SSF82109">
    <property type="entry name" value="MIR domain"/>
    <property type="match status" value="1"/>
</dbReference>
<dbReference type="InterPro" id="IPR035762">
    <property type="entry name" value="SPRY3_RyR"/>
</dbReference>
<proteinExistence type="predicted"/>
<keyword evidence="3" id="KW-0407">Ion channel</keyword>
<dbReference type="Pfam" id="PF02815">
    <property type="entry name" value="MIR"/>
    <property type="match status" value="1"/>
</dbReference>
<keyword evidence="2" id="KW-0813">Transport</keyword>
<evidence type="ECO:0000256" key="7">
    <source>
        <dbReference type="SAM" id="MobiDB-lite"/>
    </source>
</evidence>
<keyword evidence="4" id="KW-0677">Repeat</keyword>
<dbReference type="PANTHER" id="PTHR46399:SF8">
    <property type="entry name" value="B30.2_SPRY DOMAIN-CONTAINING PROTEIN"/>
    <property type="match status" value="1"/>
</dbReference>
<dbReference type="FunFam" id="2.60.120.920:FF:000002">
    <property type="entry name" value="ryanodine receptor isoform X2"/>
    <property type="match status" value="1"/>
</dbReference>
<dbReference type="Gene3D" id="1.25.10.30">
    <property type="entry name" value="IP3 receptor type 1 binding core, RIH domain"/>
    <property type="match status" value="1"/>
</dbReference>
<dbReference type="Proteomes" id="UP000092462">
    <property type="component" value="Unassembled WGS sequence"/>
</dbReference>
<dbReference type="Pfam" id="PF08709">
    <property type="entry name" value="Ins145_P3_rec"/>
    <property type="match status" value="1"/>
</dbReference>
<dbReference type="SUPFAM" id="SSF49899">
    <property type="entry name" value="Concanavalin A-like lectins/glucanases"/>
    <property type="match status" value="2"/>
</dbReference>
<evidence type="ECO:0000256" key="3">
    <source>
        <dbReference type="ARBA" id="ARBA00022673"/>
    </source>
</evidence>
<keyword evidence="6" id="KW-0703">Sarcoplasmic reticulum</keyword>
<evidence type="ECO:0000259" key="8">
    <source>
        <dbReference type="PROSITE" id="PS50188"/>
    </source>
</evidence>
<dbReference type="Gene3D" id="2.80.10.50">
    <property type="match status" value="2"/>
</dbReference>
<dbReference type="SMART" id="SM00449">
    <property type="entry name" value="SPRY"/>
    <property type="match status" value="3"/>
</dbReference>
<evidence type="ECO:0000256" key="5">
    <source>
        <dbReference type="ARBA" id="ARBA00022837"/>
    </source>
</evidence>
<dbReference type="PANTHER" id="PTHR46399">
    <property type="entry name" value="B30.2/SPRY DOMAIN-CONTAINING PROTEIN"/>
    <property type="match status" value="1"/>
</dbReference>
<dbReference type="GO" id="GO:0034704">
    <property type="term" value="C:calcium channel complex"/>
    <property type="evidence" value="ECO:0007669"/>
    <property type="project" value="TreeGrafter"/>
</dbReference>
<feature type="compositionally biased region" description="Polar residues" evidence="7">
    <location>
        <begin position="1134"/>
        <end position="1146"/>
    </location>
</feature>
<dbReference type="PROSITE" id="PS50188">
    <property type="entry name" value="B302_SPRY"/>
    <property type="match status" value="3"/>
</dbReference>
<sequence>MYLACLSTSSSNDKLSFDVGLQEHSQGEACWWTVHPASKQRSEGEKVRVGDDLILVSVATERYLHTTKENDQSIVNASFHVTHWSVQPYGTGISRMKYVGYVFGGDVLRIVIYEGGSVMSQARSLWRLELARTKWSGGFINWYHPMRIRHLTTGRYLAVNENNELCLLGRDDANISCSTFCLRQEKDDQKIVLEDKDLEIIGSPIIKYGDSTVILQHSESGLWLSYKSYETKKKGVGKVEEKQAVLHEEGKMDDGLDFSRSQEEESKTARVIRKCSSLFTKFIHFWRVNQHTVKYIKHSRPFARGLRTKSGEQPVQTDEHIKVIISLLEKHGRDPKVLDVLCSLCVGNGVAVRSSQNNICDFLLPGKNLLLQTQLVDHVASIRPNIFVGRVEGSAMYQKWYFEITMDHIEQTTHMMPHLRIGWANTSGYVPYPGGGEKWGGNGVGDDLYSFGFDGAHLWTGGRNISVVSADVQEPYIRKGDVIGCALDLTVPIITFTFNGAKVRGSFRDFNLDGMFFPVLSCSSKLSCRFLLGGDHGRLKYAPPLGFSPLVQCLMPHQVLSLDPCFYFGNLYKNVLAGPWLVEDDTPFVPQPVDTVNVSLPSFVDTIKDKLAENIHEMWALNKIEAGWCWGEYRDDLHKIHPCLTQFERLPAAEKRYDCQLAVQTLKTIIALGYYITLDKPPARIRPIRLPNEPFMQANGYKPAPLDLSAVTLTPKLEELVDQLAENTHNLWAKERIQQGWTYGLNEDSENHRSPHLVPYVKVDEAIKKANRDTASETVRTLLVYGYNLDPPTGEGNEALLAEAQRQKFAAFRTYRVEKNYAVTSGKWYFEFEVLTAGPMRVGWARADCNPGTMLGNDDSTWAFDGYNEEKVSGGSTESFGKQWVPGDVVGVFLDLVDHTISFSLNGELLMDALGGETTFADVTADGVGFVPACTLGVGQKARLIYGQNVDSLKWFTTCGLQEGYEPFCVNMRRPVTHWYTKDQPIFENTEDFIDCRIDVTRIPGGADTPPCLKISHNTFETMEKANWEFLRLSLPVICQSAFITETEKMHRWEEIKMRQNRILAEVEQTTPAHFDHIMRSGFTMNDIKGLHRNYNEDAAEADEQMLRPNPARPPRKGSLSRGSIAPYDPPTIEINSKIQRSTSELDMNAYGEIGEKDDKKKRGRSPFKFFSKKNRDQSKDKLKAKTPEPGDRRTTSTQGRNVIQSQTMTRTPTVRVSNADLRVQPPAVPDRPKTMTVNALGSNNIESVGNEVYDAECLKLINEYFYGVRIFPGQDPTHVWIGWVTTQYHRHSNEFNQQTVRRVAVAMEDDYETIMGRVNRQSCYMVRADELFNEVTQDASGKGASQGMFVGCFVDTATGTIRFTCEGKETSHKWVMEPDTKLFPAIFVEATSKEVLQIELGRTPTTLPLSAAVLPTGDKHVNPQFPPRLKVQCLKPHQWARV</sequence>
<dbReference type="InterPro" id="IPR015925">
    <property type="entry name" value="Ryanodine_IP3_receptor"/>
</dbReference>
<dbReference type="FunFam" id="2.60.120.920:FF:000069">
    <property type="entry name" value="Ryanodine receptor 44F"/>
    <property type="match status" value="1"/>
</dbReference>
<dbReference type="GO" id="GO:0033017">
    <property type="term" value="C:sarcoplasmic reticulum membrane"/>
    <property type="evidence" value="ECO:0007669"/>
    <property type="project" value="UniProtKB-SubCell"/>
</dbReference>
<feature type="region of interest" description="Disordered" evidence="7">
    <location>
        <begin position="1101"/>
        <end position="1203"/>
    </location>
</feature>
<dbReference type="FunFam" id="2.80.10.50:FF:000022">
    <property type="entry name" value="Ryanodine receptor, isoform E"/>
    <property type="match status" value="1"/>
</dbReference>
<dbReference type="FunFam" id="2.60.120.920:FF:000003">
    <property type="entry name" value="ryanodine receptor isoform X2"/>
    <property type="match status" value="1"/>
</dbReference>
<dbReference type="Pfam" id="PF00622">
    <property type="entry name" value="SPRY"/>
    <property type="match status" value="3"/>
</dbReference>
<dbReference type="InterPro" id="IPR035761">
    <property type="entry name" value="SPRY1_RyR"/>
</dbReference>
<dbReference type="InterPro" id="IPR014821">
    <property type="entry name" value="Ins145_P3_rcpt"/>
</dbReference>
<keyword evidence="5" id="KW-0106">Calcium</keyword>